<dbReference type="Pfam" id="PF13857">
    <property type="entry name" value="Ank_5"/>
    <property type="match status" value="1"/>
</dbReference>
<dbReference type="InParanoid" id="A0A0C3ES29"/>
<feature type="region of interest" description="Disordered" evidence="3">
    <location>
        <begin position="56"/>
        <end position="89"/>
    </location>
</feature>
<reference evidence="5" key="2">
    <citation type="submission" date="2015-01" db="EMBL/GenBank/DDBJ databases">
        <title>Evolutionary Origins and Diversification of the Mycorrhizal Mutualists.</title>
        <authorList>
            <consortium name="DOE Joint Genome Institute"/>
            <consortium name="Mycorrhizal Genomics Consortium"/>
            <person name="Kohler A."/>
            <person name="Kuo A."/>
            <person name="Nagy L.G."/>
            <person name="Floudas D."/>
            <person name="Copeland A."/>
            <person name="Barry K.W."/>
            <person name="Cichocki N."/>
            <person name="Veneault-Fourrey C."/>
            <person name="LaButti K."/>
            <person name="Lindquist E.A."/>
            <person name="Lipzen A."/>
            <person name="Lundell T."/>
            <person name="Morin E."/>
            <person name="Murat C."/>
            <person name="Riley R."/>
            <person name="Ohm R."/>
            <person name="Sun H."/>
            <person name="Tunlid A."/>
            <person name="Henrissat B."/>
            <person name="Grigoriev I.V."/>
            <person name="Hibbett D.S."/>
            <person name="Martin F."/>
        </authorList>
    </citation>
    <scope>NUCLEOTIDE SEQUENCE [LARGE SCALE GENOMIC DNA]</scope>
    <source>
        <strain evidence="5">F 1598</strain>
    </source>
</reference>
<evidence type="ECO:0000256" key="1">
    <source>
        <dbReference type="ARBA" id="ARBA00023121"/>
    </source>
</evidence>
<keyword evidence="1" id="KW-0446">Lipid-binding</keyword>
<dbReference type="AlphaFoldDB" id="A0A0C3ES29"/>
<evidence type="ECO:0000313" key="4">
    <source>
        <dbReference type="EMBL" id="KIM75385.1"/>
    </source>
</evidence>
<evidence type="ECO:0000256" key="3">
    <source>
        <dbReference type="SAM" id="MobiDB-lite"/>
    </source>
</evidence>
<dbReference type="PROSITE" id="PS50297">
    <property type="entry name" value="ANK_REP_REGION"/>
    <property type="match status" value="1"/>
</dbReference>
<name>A0A0C3ES29_PILCF</name>
<dbReference type="OrthoDB" id="341259at2759"/>
<dbReference type="Gene3D" id="1.25.40.20">
    <property type="entry name" value="Ankyrin repeat-containing domain"/>
    <property type="match status" value="1"/>
</dbReference>
<dbReference type="GO" id="GO:0000062">
    <property type="term" value="F:fatty-acyl-CoA binding"/>
    <property type="evidence" value="ECO:0007669"/>
    <property type="project" value="TreeGrafter"/>
</dbReference>
<dbReference type="HOGENOM" id="CLU_050309_3_0_1"/>
<proteinExistence type="predicted"/>
<dbReference type="SMART" id="SM00248">
    <property type="entry name" value="ANK"/>
    <property type="match status" value="1"/>
</dbReference>
<sequence length="183" mass="19750">MTGRAKWDAWSSASNAYGDHREKAEKRYLEIARDLGWTEGFASSGFQNQSYTESDKVTGSWTSYNNESGSNRGEGGGMGTSVSAMAPPPLDDQDARSFHGLAVANKASELSSYLDASPGDINKLDEHGYTALHLACDRGNAAVVELLLHRGADYSLTVRKFAIFELATVAGHDDIVALIENSR</sequence>
<feature type="repeat" description="ANK" evidence="2">
    <location>
        <begin position="127"/>
        <end position="159"/>
    </location>
</feature>
<dbReference type="InterPro" id="IPR014352">
    <property type="entry name" value="FERM/acyl-CoA-bd_prot_sf"/>
</dbReference>
<gene>
    <name evidence="4" type="ORF">PILCRDRAFT_827296</name>
</gene>
<dbReference type="InterPro" id="IPR036770">
    <property type="entry name" value="Ankyrin_rpt-contain_sf"/>
</dbReference>
<keyword evidence="5" id="KW-1185">Reference proteome</keyword>
<protein>
    <submittedName>
        <fullName evidence="4">Uncharacterized protein</fullName>
    </submittedName>
</protein>
<evidence type="ECO:0000256" key="2">
    <source>
        <dbReference type="PROSITE-ProRule" id="PRU00023"/>
    </source>
</evidence>
<keyword evidence="2" id="KW-0040">ANK repeat</keyword>
<dbReference type="PANTHER" id="PTHR24119:SF0">
    <property type="entry name" value="ACYL-COA-BINDING DOMAIN-CONTAINING PROTEIN 6"/>
    <property type="match status" value="1"/>
</dbReference>
<dbReference type="InterPro" id="IPR002110">
    <property type="entry name" value="Ankyrin_rpt"/>
</dbReference>
<dbReference type="EMBL" id="KN833047">
    <property type="protein sequence ID" value="KIM75385.1"/>
    <property type="molecule type" value="Genomic_DNA"/>
</dbReference>
<dbReference type="SUPFAM" id="SSF48403">
    <property type="entry name" value="Ankyrin repeat"/>
    <property type="match status" value="1"/>
</dbReference>
<dbReference type="STRING" id="765440.A0A0C3ES29"/>
<dbReference type="Proteomes" id="UP000054166">
    <property type="component" value="Unassembled WGS sequence"/>
</dbReference>
<dbReference type="Gene3D" id="1.20.80.10">
    <property type="match status" value="1"/>
</dbReference>
<dbReference type="PANTHER" id="PTHR24119">
    <property type="entry name" value="ACYL-COA-BINDING DOMAIN-CONTAINING PROTEIN 6"/>
    <property type="match status" value="1"/>
</dbReference>
<reference evidence="4 5" key="1">
    <citation type="submission" date="2014-04" db="EMBL/GenBank/DDBJ databases">
        <authorList>
            <consortium name="DOE Joint Genome Institute"/>
            <person name="Kuo A."/>
            <person name="Tarkka M."/>
            <person name="Buscot F."/>
            <person name="Kohler A."/>
            <person name="Nagy L.G."/>
            <person name="Floudas D."/>
            <person name="Copeland A."/>
            <person name="Barry K.W."/>
            <person name="Cichocki N."/>
            <person name="Veneault-Fourrey C."/>
            <person name="LaButti K."/>
            <person name="Lindquist E.A."/>
            <person name="Lipzen A."/>
            <person name="Lundell T."/>
            <person name="Morin E."/>
            <person name="Murat C."/>
            <person name="Sun H."/>
            <person name="Tunlid A."/>
            <person name="Henrissat B."/>
            <person name="Grigoriev I.V."/>
            <person name="Hibbett D.S."/>
            <person name="Martin F."/>
            <person name="Nordberg H.P."/>
            <person name="Cantor M.N."/>
            <person name="Hua S.X."/>
        </authorList>
    </citation>
    <scope>NUCLEOTIDE SEQUENCE [LARGE SCALE GENOMIC DNA]</scope>
    <source>
        <strain evidence="4 5">F 1598</strain>
    </source>
</reference>
<accession>A0A0C3ES29</accession>
<evidence type="ECO:0000313" key="5">
    <source>
        <dbReference type="Proteomes" id="UP000054166"/>
    </source>
</evidence>
<dbReference type="PROSITE" id="PS50088">
    <property type="entry name" value="ANK_REPEAT"/>
    <property type="match status" value="1"/>
</dbReference>
<organism evidence="4 5">
    <name type="scientific">Piloderma croceum (strain F 1598)</name>
    <dbReference type="NCBI Taxonomy" id="765440"/>
    <lineage>
        <taxon>Eukaryota</taxon>
        <taxon>Fungi</taxon>
        <taxon>Dikarya</taxon>
        <taxon>Basidiomycota</taxon>
        <taxon>Agaricomycotina</taxon>
        <taxon>Agaricomycetes</taxon>
        <taxon>Agaricomycetidae</taxon>
        <taxon>Atheliales</taxon>
        <taxon>Atheliaceae</taxon>
        <taxon>Piloderma</taxon>
    </lineage>
</organism>